<dbReference type="Proteomes" id="UP000748752">
    <property type="component" value="Unassembled WGS sequence"/>
</dbReference>
<sequence length="308" mass="32846">MPQAQPPTMTTDADAQLIARIRALTTPLAPLPTAVSPRVDPLTGIRAVLFDVYGTLVISGCGDIGLTATDDLPKAFAEAWRAAELDSGALPEGFDAATALKDKIQVDHAASRAAGVDYPEVDIVATWQRLLADLRISADDSRLRRLALEYELRTNPVWPMPGLAAVLATLAARGLVLGLVSNAQFYTPLMLEAFLGRPLAAVGLDPDCCLLSYRQAVAKPSTAIYRPALDALQCRHGIAPGAVLYIGNDIRNDVQPAQALGCRTALFAGDARSLRLREDDPVLRRVVADRVVTELEQLTAQLLPAAPG</sequence>
<dbReference type="SFLD" id="SFLDS00003">
    <property type="entry name" value="Haloacid_Dehalogenase"/>
    <property type="match status" value="1"/>
</dbReference>
<dbReference type="Gene3D" id="3.40.50.1000">
    <property type="entry name" value="HAD superfamily/HAD-like"/>
    <property type="match status" value="1"/>
</dbReference>
<accession>A0ABS1CGS4</accession>
<dbReference type="PANTHER" id="PTHR46191:SF2">
    <property type="entry name" value="HALOACID DEHALOGENASE-LIKE HYDROLASE DOMAIN-CONTAINING PROTEIN 3"/>
    <property type="match status" value="1"/>
</dbReference>
<dbReference type="EMBL" id="NRRV01000021">
    <property type="protein sequence ID" value="MBK1631079.1"/>
    <property type="molecule type" value="Genomic_DNA"/>
</dbReference>
<dbReference type="Pfam" id="PF00702">
    <property type="entry name" value="Hydrolase"/>
    <property type="match status" value="1"/>
</dbReference>
<name>A0ABS1CGS4_9GAMM</name>
<dbReference type="SUPFAM" id="SSF56784">
    <property type="entry name" value="HAD-like"/>
    <property type="match status" value="1"/>
</dbReference>
<dbReference type="PRINTS" id="PR00413">
    <property type="entry name" value="HADHALOGNASE"/>
</dbReference>
<evidence type="ECO:0000313" key="2">
    <source>
        <dbReference type="Proteomes" id="UP000748752"/>
    </source>
</evidence>
<organism evidence="1 2">
    <name type="scientific">Thiohalocapsa halophila</name>
    <dbReference type="NCBI Taxonomy" id="69359"/>
    <lineage>
        <taxon>Bacteria</taxon>
        <taxon>Pseudomonadati</taxon>
        <taxon>Pseudomonadota</taxon>
        <taxon>Gammaproteobacteria</taxon>
        <taxon>Chromatiales</taxon>
        <taxon>Chromatiaceae</taxon>
        <taxon>Thiohalocapsa</taxon>
    </lineage>
</organism>
<evidence type="ECO:0000313" key="1">
    <source>
        <dbReference type="EMBL" id="MBK1631079.1"/>
    </source>
</evidence>
<dbReference type="InterPro" id="IPR006439">
    <property type="entry name" value="HAD-SF_hydro_IA"/>
</dbReference>
<reference evidence="1 2" key="1">
    <citation type="journal article" date="2020" name="Microorganisms">
        <title>Osmotic Adaptation and Compatible Solute Biosynthesis of Phototrophic Bacteria as Revealed from Genome Analyses.</title>
        <authorList>
            <person name="Imhoff J.F."/>
            <person name="Rahn T."/>
            <person name="Kunzel S."/>
            <person name="Keller A."/>
            <person name="Neulinger S.C."/>
        </authorList>
    </citation>
    <scope>NUCLEOTIDE SEQUENCE [LARGE SCALE GENOMIC DNA]</scope>
    <source>
        <strain evidence="1 2">DSM 6210</strain>
    </source>
</reference>
<proteinExistence type="predicted"/>
<gene>
    <name evidence="1" type="ORF">CKO31_10065</name>
</gene>
<comment type="caution">
    <text evidence="1">The sequence shown here is derived from an EMBL/GenBank/DDBJ whole genome shotgun (WGS) entry which is preliminary data.</text>
</comment>
<keyword evidence="2" id="KW-1185">Reference proteome</keyword>
<dbReference type="InterPro" id="IPR051828">
    <property type="entry name" value="HAD-like_hydrolase_domain"/>
</dbReference>
<evidence type="ECO:0008006" key="3">
    <source>
        <dbReference type="Google" id="ProtNLM"/>
    </source>
</evidence>
<dbReference type="InterPro" id="IPR023214">
    <property type="entry name" value="HAD_sf"/>
</dbReference>
<dbReference type="PANTHER" id="PTHR46191">
    <property type="match status" value="1"/>
</dbReference>
<dbReference type="InterPro" id="IPR036412">
    <property type="entry name" value="HAD-like_sf"/>
</dbReference>
<dbReference type="SFLD" id="SFLDG01129">
    <property type="entry name" value="C1.5:_HAD__Beta-PGM__Phosphata"/>
    <property type="match status" value="1"/>
</dbReference>
<protein>
    <recommendedName>
        <fullName evidence="3">HAD family hydrolase</fullName>
    </recommendedName>
</protein>